<accession>A0A1E5IU43</accession>
<reference evidence="1 2" key="1">
    <citation type="submission" date="2016-07" db="EMBL/GenBank/DDBJ databases">
        <title>Whole-genome of two Shewanella species isolated from a digestive organ of sea cucumber Apostichopus japonicus Selenka 1867.</title>
        <authorList>
            <person name="Hong H.-H."/>
            <person name="Choi H."/>
            <person name="Cheon S."/>
            <person name="Oh J.-S."/>
            <person name="Lee H.-G."/>
            <person name="Park C."/>
        </authorList>
    </citation>
    <scope>NUCLEOTIDE SEQUENCE [LARGE SCALE GENOMIC DNA]</scope>
    <source>
        <strain evidence="1 2">CSB03KR</strain>
    </source>
</reference>
<sequence>MVLDFQIKHREGSEDNGIVVHESYSSDFMIDGKSLLAELVSKAGGHGDFLGCFARDWDNLNKHSLKQLLLQEPPETESGRSLIYVCPECADIGCGAYGCKITKVDDEYIWNDFAYENGYEDPDPIKEIGPFKFSATEYESVVKRAFSL</sequence>
<dbReference type="AlphaFoldDB" id="A0A1E5IU43"/>
<dbReference type="STRING" id="23.BEL05_20410"/>
<comment type="caution">
    <text evidence="1">The sequence shown here is derived from an EMBL/GenBank/DDBJ whole genome shotgun (WGS) entry which is preliminary data.</text>
</comment>
<proteinExistence type="predicted"/>
<organism evidence="1 2">
    <name type="scientific">Shewanella colwelliana</name>
    <name type="common">Alteromonas colwelliana</name>
    <dbReference type="NCBI Taxonomy" id="23"/>
    <lineage>
        <taxon>Bacteria</taxon>
        <taxon>Pseudomonadati</taxon>
        <taxon>Pseudomonadota</taxon>
        <taxon>Gammaproteobacteria</taxon>
        <taxon>Alteromonadales</taxon>
        <taxon>Shewanellaceae</taxon>
        <taxon>Shewanella</taxon>
    </lineage>
</organism>
<dbReference type="Proteomes" id="UP000095230">
    <property type="component" value="Unassembled WGS sequence"/>
</dbReference>
<gene>
    <name evidence="1" type="ORF">BEL05_20410</name>
</gene>
<protein>
    <submittedName>
        <fullName evidence="1">Uncharacterized protein</fullName>
    </submittedName>
</protein>
<dbReference type="EMBL" id="MCBT01000027">
    <property type="protein sequence ID" value="OEG74091.1"/>
    <property type="molecule type" value="Genomic_DNA"/>
</dbReference>
<evidence type="ECO:0000313" key="1">
    <source>
        <dbReference type="EMBL" id="OEG74091.1"/>
    </source>
</evidence>
<name>A0A1E5IU43_SHECO</name>
<evidence type="ECO:0000313" key="2">
    <source>
        <dbReference type="Proteomes" id="UP000095230"/>
    </source>
</evidence>